<dbReference type="EMBL" id="RDQH01000340">
    <property type="protein sequence ID" value="RXH77915.1"/>
    <property type="molecule type" value="Genomic_DNA"/>
</dbReference>
<dbReference type="Proteomes" id="UP000290289">
    <property type="component" value="Chromosome 14"/>
</dbReference>
<sequence length="219" mass="24264">MANSRPNTNGSQFFICTAMALWLEGKHVVFETIVDGYSVVEKMKLQLSYNMALQLQAPTTRNRLAPPSPLAAPKGNAGLRQPSDSFALKSSFFSSSHHLLLLSPKQKPLASSSAPKFSMRVASKGAYICRDCGYIYNDRTPFEKLPDKYFCPVCGAPKRRFRAYQPPVTKDANKKDVRKERKAQLQREEAIGKALPIAIVVGVVALVGLYFYINVGFQG</sequence>
<dbReference type="InterPro" id="IPR024935">
    <property type="entry name" value="Rubredoxin_dom"/>
</dbReference>
<keyword evidence="6" id="KW-0472">Membrane</keyword>
<dbReference type="EC" id="5.2.1.8" evidence="5"/>
<evidence type="ECO:0000256" key="3">
    <source>
        <dbReference type="ARBA" id="ARBA00022982"/>
    </source>
</evidence>
<feature type="transmembrane region" description="Helical" evidence="6">
    <location>
        <begin position="194"/>
        <end position="213"/>
    </location>
</feature>
<keyword evidence="2" id="KW-0479">Metal-binding</keyword>
<evidence type="ECO:0000313" key="9">
    <source>
        <dbReference type="EMBL" id="RXH77915.1"/>
    </source>
</evidence>
<dbReference type="PROSITE" id="PS50072">
    <property type="entry name" value="CSA_PPIASE_2"/>
    <property type="match status" value="1"/>
</dbReference>
<dbReference type="InterPro" id="IPR002130">
    <property type="entry name" value="Cyclophilin-type_PPIase_dom"/>
</dbReference>
<evidence type="ECO:0000259" key="7">
    <source>
        <dbReference type="PROSITE" id="PS50072"/>
    </source>
</evidence>
<keyword evidence="5" id="KW-0697">Rotamase</keyword>
<dbReference type="InterPro" id="IPR024934">
    <property type="entry name" value="Rubredoxin-like_dom"/>
</dbReference>
<dbReference type="SUPFAM" id="SSF57802">
    <property type="entry name" value="Rubredoxin-like"/>
    <property type="match status" value="1"/>
</dbReference>
<keyword evidence="6" id="KW-1133">Transmembrane helix</keyword>
<feature type="domain" description="Rubredoxin-like" evidence="8">
    <location>
        <begin position="124"/>
        <end position="164"/>
    </location>
</feature>
<evidence type="ECO:0000256" key="4">
    <source>
        <dbReference type="ARBA" id="ARBA00023004"/>
    </source>
</evidence>
<evidence type="ECO:0000259" key="8">
    <source>
        <dbReference type="PROSITE" id="PS50903"/>
    </source>
</evidence>
<dbReference type="Gene3D" id="2.40.100.10">
    <property type="entry name" value="Cyclophilin-like"/>
    <property type="match status" value="1"/>
</dbReference>
<dbReference type="SUPFAM" id="SSF50891">
    <property type="entry name" value="Cyclophilin-like"/>
    <property type="match status" value="1"/>
</dbReference>
<dbReference type="PANTHER" id="PTHR48136">
    <property type="entry name" value="RUBREDOXIN-LIKE SUPERFAMILY PROTEIN"/>
    <property type="match status" value="1"/>
</dbReference>
<comment type="similarity">
    <text evidence="5">Belongs to the cyclophilin-type PPIase family.</text>
</comment>
<keyword evidence="6" id="KW-0812">Transmembrane</keyword>
<dbReference type="PRINTS" id="PR00153">
    <property type="entry name" value="CSAPPISMRASE"/>
</dbReference>
<keyword evidence="3" id="KW-0249">Electron transport</keyword>
<dbReference type="AlphaFoldDB" id="A0A498I766"/>
<keyword evidence="4" id="KW-0408">Iron</keyword>
<keyword evidence="5" id="KW-0413">Isomerase</keyword>
<keyword evidence="1" id="KW-0813">Transport</keyword>
<dbReference type="STRING" id="3750.A0A498I766"/>
<name>A0A498I766_MALDO</name>
<organism evidence="9 10">
    <name type="scientific">Malus domestica</name>
    <name type="common">Apple</name>
    <name type="synonym">Pyrus malus</name>
    <dbReference type="NCBI Taxonomy" id="3750"/>
    <lineage>
        <taxon>Eukaryota</taxon>
        <taxon>Viridiplantae</taxon>
        <taxon>Streptophyta</taxon>
        <taxon>Embryophyta</taxon>
        <taxon>Tracheophyta</taxon>
        <taxon>Spermatophyta</taxon>
        <taxon>Magnoliopsida</taxon>
        <taxon>eudicotyledons</taxon>
        <taxon>Gunneridae</taxon>
        <taxon>Pentapetalae</taxon>
        <taxon>rosids</taxon>
        <taxon>fabids</taxon>
        <taxon>Rosales</taxon>
        <taxon>Rosaceae</taxon>
        <taxon>Amygdaloideae</taxon>
        <taxon>Maleae</taxon>
        <taxon>Malus</taxon>
    </lineage>
</organism>
<dbReference type="PROSITE" id="PS50903">
    <property type="entry name" value="RUBREDOXIN_LIKE"/>
    <property type="match status" value="1"/>
</dbReference>
<reference evidence="9 10" key="1">
    <citation type="submission" date="2018-10" db="EMBL/GenBank/DDBJ databases">
        <title>A high-quality apple genome assembly.</title>
        <authorList>
            <person name="Hu J."/>
        </authorList>
    </citation>
    <scope>NUCLEOTIDE SEQUENCE [LARGE SCALE GENOMIC DNA]</scope>
    <source>
        <strain evidence="10">cv. HFTH1</strain>
        <tissue evidence="9">Young leaf</tissue>
    </source>
</reference>
<dbReference type="GO" id="GO:0003755">
    <property type="term" value="F:peptidyl-prolyl cis-trans isomerase activity"/>
    <property type="evidence" value="ECO:0007669"/>
    <property type="project" value="UniProtKB-UniRule"/>
</dbReference>
<dbReference type="Gene3D" id="2.20.28.10">
    <property type="match status" value="1"/>
</dbReference>
<comment type="caution">
    <text evidence="9">The sequence shown here is derived from an EMBL/GenBank/DDBJ whole genome shotgun (WGS) entry which is preliminary data.</text>
</comment>
<comment type="function">
    <text evidence="5">PPIases accelerate the folding of proteins. It catalyzes the cis-trans isomerization of proline imidic peptide bonds in oligopeptides.</text>
</comment>
<comment type="catalytic activity">
    <reaction evidence="5">
        <text>[protein]-peptidylproline (omega=180) = [protein]-peptidylproline (omega=0)</text>
        <dbReference type="Rhea" id="RHEA:16237"/>
        <dbReference type="Rhea" id="RHEA-COMP:10747"/>
        <dbReference type="Rhea" id="RHEA-COMP:10748"/>
        <dbReference type="ChEBI" id="CHEBI:83833"/>
        <dbReference type="ChEBI" id="CHEBI:83834"/>
        <dbReference type="EC" id="5.2.1.8"/>
    </reaction>
</comment>
<dbReference type="CDD" id="cd00730">
    <property type="entry name" value="rubredoxin"/>
    <property type="match status" value="1"/>
</dbReference>
<evidence type="ECO:0000256" key="2">
    <source>
        <dbReference type="ARBA" id="ARBA00022723"/>
    </source>
</evidence>
<evidence type="ECO:0000256" key="6">
    <source>
        <dbReference type="SAM" id="Phobius"/>
    </source>
</evidence>
<dbReference type="InterPro" id="IPR029000">
    <property type="entry name" value="Cyclophilin-like_dom_sf"/>
</dbReference>
<evidence type="ECO:0000313" key="10">
    <source>
        <dbReference type="Proteomes" id="UP000290289"/>
    </source>
</evidence>
<dbReference type="PANTHER" id="PTHR48136:SF1">
    <property type="entry name" value="RUBREDOXIN-LIKE SUPERFAMILY PROTEIN"/>
    <property type="match status" value="1"/>
</dbReference>
<feature type="domain" description="PPIase cyclophilin-type" evidence="7">
    <location>
        <begin position="1"/>
        <end position="44"/>
    </location>
</feature>
<protein>
    <recommendedName>
        <fullName evidence="5">Peptidyl-prolyl cis-trans isomerase</fullName>
        <shortName evidence="5">PPIase</shortName>
        <ecNumber evidence="5">5.2.1.8</ecNumber>
    </recommendedName>
</protein>
<proteinExistence type="inferred from homology"/>
<gene>
    <name evidence="9" type="ORF">DVH24_039886</name>
</gene>
<accession>A0A498I766</accession>
<evidence type="ECO:0000256" key="5">
    <source>
        <dbReference type="RuleBase" id="RU363019"/>
    </source>
</evidence>
<dbReference type="Pfam" id="PF00160">
    <property type="entry name" value="Pro_isomerase"/>
    <property type="match status" value="1"/>
</dbReference>
<keyword evidence="10" id="KW-1185">Reference proteome</keyword>
<evidence type="ECO:0000256" key="1">
    <source>
        <dbReference type="ARBA" id="ARBA00022448"/>
    </source>
</evidence>
<dbReference type="GO" id="GO:0005506">
    <property type="term" value="F:iron ion binding"/>
    <property type="evidence" value="ECO:0007669"/>
    <property type="project" value="InterPro"/>
</dbReference>